<feature type="transmembrane region" description="Helical" evidence="2">
    <location>
        <begin position="688"/>
        <end position="709"/>
    </location>
</feature>
<protein>
    <recommendedName>
        <fullName evidence="6">Alkaline phosphatase family protein</fullName>
    </recommendedName>
</protein>
<feature type="transmembrane region" description="Helical" evidence="2">
    <location>
        <begin position="547"/>
        <end position="570"/>
    </location>
</feature>
<feature type="region of interest" description="Disordered" evidence="1">
    <location>
        <begin position="208"/>
        <end position="258"/>
    </location>
</feature>
<keyword evidence="2" id="KW-0812">Transmembrane</keyword>
<evidence type="ECO:0000256" key="2">
    <source>
        <dbReference type="SAM" id="Phobius"/>
    </source>
</evidence>
<evidence type="ECO:0000256" key="3">
    <source>
        <dbReference type="SAM" id="SignalP"/>
    </source>
</evidence>
<accession>A0A8A4ZNT2</accession>
<dbReference type="AlphaFoldDB" id="A0A8A4ZNT2"/>
<keyword evidence="3" id="KW-0732">Signal</keyword>
<feature type="transmembrane region" description="Helical" evidence="2">
    <location>
        <begin position="506"/>
        <end position="527"/>
    </location>
</feature>
<feature type="transmembrane region" description="Helical" evidence="2">
    <location>
        <begin position="444"/>
        <end position="467"/>
    </location>
</feature>
<feature type="transmembrane region" description="Helical" evidence="2">
    <location>
        <begin position="479"/>
        <end position="499"/>
    </location>
</feature>
<proteinExistence type="predicted"/>
<evidence type="ECO:0000313" key="4">
    <source>
        <dbReference type="EMBL" id="QTE31218.1"/>
    </source>
</evidence>
<keyword evidence="5" id="KW-1185">Reference proteome</keyword>
<evidence type="ECO:0008006" key="6">
    <source>
        <dbReference type="Google" id="ProtNLM"/>
    </source>
</evidence>
<reference evidence="4" key="1">
    <citation type="submission" date="2021-03" db="EMBL/GenBank/DDBJ databases">
        <title>Pengzhenrongella sicca gen. nov., sp. nov., a new member of suborder Micrococcineae isolated from High-Arctic tundra soil.</title>
        <authorList>
            <person name="Peng F."/>
        </authorList>
    </citation>
    <scope>NUCLEOTIDE SEQUENCE</scope>
    <source>
        <strain evidence="4">LRZ-2</strain>
    </source>
</reference>
<dbReference type="SUPFAM" id="SSF53649">
    <property type="entry name" value="Alkaline phosphatase-like"/>
    <property type="match status" value="1"/>
</dbReference>
<dbReference type="EMBL" id="CP071868">
    <property type="protein sequence ID" value="QTE31218.1"/>
    <property type="molecule type" value="Genomic_DNA"/>
</dbReference>
<dbReference type="KEGG" id="psic:J4E96_00495"/>
<dbReference type="Gene3D" id="3.40.720.10">
    <property type="entry name" value="Alkaline Phosphatase, subunit A"/>
    <property type="match status" value="1"/>
</dbReference>
<keyword evidence="2" id="KW-1133">Transmembrane helix</keyword>
<feature type="chain" id="PRO_5039248348" description="Alkaline phosphatase family protein" evidence="3">
    <location>
        <begin position="29"/>
        <end position="795"/>
    </location>
</feature>
<feature type="transmembrane region" description="Helical" evidence="2">
    <location>
        <begin position="582"/>
        <end position="602"/>
    </location>
</feature>
<dbReference type="InterPro" id="IPR017850">
    <property type="entry name" value="Alkaline_phosphatase_core_sf"/>
</dbReference>
<feature type="transmembrane region" description="Helical" evidence="2">
    <location>
        <begin position="392"/>
        <end position="423"/>
    </location>
</feature>
<feature type="transmembrane region" description="Helical" evidence="2">
    <location>
        <begin position="767"/>
        <end position="789"/>
    </location>
</feature>
<gene>
    <name evidence="4" type="ORF">J4E96_00495</name>
</gene>
<name>A0A8A4ZNT2_9MICO</name>
<feature type="transmembrane region" description="Helical" evidence="2">
    <location>
        <begin position="633"/>
        <end position="653"/>
    </location>
</feature>
<organism evidence="4 5">
    <name type="scientific">Pengzhenrongella sicca</name>
    <dbReference type="NCBI Taxonomy" id="2819238"/>
    <lineage>
        <taxon>Bacteria</taxon>
        <taxon>Bacillati</taxon>
        <taxon>Actinomycetota</taxon>
        <taxon>Actinomycetes</taxon>
        <taxon>Micrococcales</taxon>
        <taxon>Pengzhenrongella</taxon>
    </lineage>
</organism>
<evidence type="ECO:0000256" key="1">
    <source>
        <dbReference type="SAM" id="MobiDB-lite"/>
    </source>
</evidence>
<keyword evidence="2" id="KW-0472">Membrane</keyword>
<sequence>MTRAGCAAATLIVTALATFAGASPAAAAATEAAEPGPVVVVGMTGLRWEDVGALTTPALWDLSRTGSVGTVAARSLNPFACPADGWLALSAGARAADLAAERYGDCRTLREPGADALVPGWADYVQSALEEDYDANLGVLGDAVAAGGVTATGIGAGAAIALADSGGRAVGVHQRRPFAVADLETAVRTALGTSALVVVDVGTVRDPGELTVDRVPSGLDADGDGQPDPGATPTLEPGESDDADLTAPDAVTEPTRSDQVRAVDARIAAVLDAVDRSGQDATVLVASLADSGTQPHLQLAAATGPSAVEGGAPFEQTLLESRSTRQPGYLMTTDLTPTILSALGIRDSAPEGVLVGSPVTTTAGPELASGRVAAMIDQDRHARAVRPLVGPFFTLLIAVNLVLYALVTLGLNGAVLANLSTGLNRVLPGRAGRAVARSLTSRPGVVLAGLRVAGVAVASIPVATFLANLTPWWRVQPPSYALTGLILAWIAVITGLALLPPWKSWLLGPVGVVAAVTAGVVAVDIGTGGRLQISALMGVQPLVGARFYGFNNQAFALFAAATLLLAVAVANSLVKRGRRARAVAVVAAIGIIATALDGLPGLGSDFGGPPALVPGFAVLGLLAAGVRLTWWRVLAVLSAGAAVVISFAVLDWLRPVDSRTHLGRFVQTVLDGGLVPVLTRKASQNVDILFGNPLTLLAIAGVALVVLVLGRPLRTLASAPDGGPFGWLSAGAPLTQLGTDAPMLRPGLTALAITLGIGFALNDSGVVIPAVGIAVVVPLLVAACAAWMLRVRPTR</sequence>
<feature type="signal peptide" evidence="3">
    <location>
        <begin position="1"/>
        <end position="28"/>
    </location>
</feature>
<feature type="compositionally biased region" description="Low complexity" evidence="1">
    <location>
        <begin position="218"/>
        <end position="231"/>
    </location>
</feature>
<dbReference type="Proteomes" id="UP000663937">
    <property type="component" value="Chromosome"/>
</dbReference>
<evidence type="ECO:0000313" key="5">
    <source>
        <dbReference type="Proteomes" id="UP000663937"/>
    </source>
</evidence>